<evidence type="ECO:0000256" key="3">
    <source>
        <dbReference type="ARBA" id="ARBA00022553"/>
    </source>
</evidence>
<dbReference type="InterPro" id="IPR004358">
    <property type="entry name" value="Sig_transdc_His_kin-like_C"/>
</dbReference>
<dbReference type="GO" id="GO:0042802">
    <property type="term" value="F:identical protein binding"/>
    <property type="evidence" value="ECO:0007669"/>
    <property type="project" value="UniProtKB-ARBA"/>
</dbReference>
<evidence type="ECO:0000256" key="9">
    <source>
        <dbReference type="ARBA" id="ARBA00023012"/>
    </source>
</evidence>
<dbReference type="PANTHER" id="PTHR43065:SF10">
    <property type="entry name" value="PEROXIDE STRESS-ACTIVATED HISTIDINE KINASE MAK3"/>
    <property type="match status" value="1"/>
</dbReference>
<dbReference type="SUPFAM" id="SSF55874">
    <property type="entry name" value="ATPase domain of HSP90 chaperone/DNA topoisomerase II/histidine kinase"/>
    <property type="match status" value="1"/>
</dbReference>
<evidence type="ECO:0000256" key="5">
    <source>
        <dbReference type="ARBA" id="ARBA00022737"/>
    </source>
</evidence>
<evidence type="ECO:0000256" key="8">
    <source>
        <dbReference type="ARBA" id="ARBA00022840"/>
    </source>
</evidence>
<dbReference type="InterPro" id="IPR003661">
    <property type="entry name" value="HisK_dim/P_dom"/>
</dbReference>
<accession>A0A1M5YVZ6</accession>
<dbReference type="CDD" id="cd00082">
    <property type="entry name" value="HisKA"/>
    <property type="match status" value="1"/>
</dbReference>
<dbReference type="Pfam" id="PF02518">
    <property type="entry name" value="HATPase_c"/>
    <property type="match status" value="1"/>
</dbReference>
<keyword evidence="7 11" id="KW-0418">Kinase</keyword>
<protein>
    <recommendedName>
        <fullName evidence="2">histidine kinase</fullName>
        <ecNumber evidence="2">2.7.13.3</ecNumber>
    </recommendedName>
</protein>
<dbReference type="PRINTS" id="PR00344">
    <property type="entry name" value="BCTRLSENSOR"/>
</dbReference>
<sequence>MSPPTRPQRVAGLRSRASRRMERKHAEQALRDMQTNLAHVARITTLGELTASITHEVNQPLGAVLTNAEACLRWLDRATPDLDAVRRSVEWIIDDGKRASEVIRRVRALAKKTEIEKVPLDVNDVVREVVALVQRELASHRVSLRMELAPALPLILGDRVQLQQVMINLVMNGIEAMQSVTDRLRELVIRSRRDETRRLLVSVTDGGVGIAKEDAERLFDAFFTTKPSGMGMGLSICRSIVEGHGGRLSVSGNEGPGATFQFTLPVTLFAA</sequence>
<keyword evidence="5" id="KW-0677">Repeat</keyword>
<dbReference type="AlphaFoldDB" id="A0A1M5YVZ6"/>
<dbReference type="InterPro" id="IPR036097">
    <property type="entry name" value="HisK_dim/P_sf"/>
</dbReference>
<proteinExistence type="predicted"/>
<reference evidence="11 12" key="1">
    <citation type="submission" date="2016-11" db="EMBL/GenBank/DDBJ databases">
        <authorList>
            <person name="Jaros S."/>
            <person name="Januszkiewicz K."/>
            <person name="Wedrychowicz H."/>
        </authorList>
    </citation>
    <scope>NUCLEOTIDE SEQUENCE [LARGE SCALE GENOMIC DNA]</scope>
    <source>
        <strain evidence="11 12">GAS138</strain>
    </source>
</reference>
<keyword evidence="8" id="KW-0067">ATP-binding</keyword>
<dbReference type="GO" id="GO:0000155">
    <property type="term" value="F:phosphorelay sensor kinase activity"/>
    <property type="evidence" value="ECO:0007669"/>
    <property type="project" value="InterPro"/>
</dbReference>
<keyword evidence="4" id="KW-0808">Transferase</keyword>
<dbReference type="EC" id="2.7.13.3" evidence="2"/>
<evidence type="ECO:0000256" key="1">
    <source>
        <dbReference type="ARBA" id="ARBA00000085"/>
    </source>
</evidence>
<dbReference type="EMBL" id="LT670817">
    <property type="protein sequence ID" value="SHI16155.1"/>
    <property type="molecule type" value="Genomic_DNA"/>
</dbReference>
<evidence type="ECO:0000256" key="2">
    <source>
        <dbReference type="ARBA" id="ARBA00012438"/>
    </source>
</evidence>
<dbReference type="PANTHER" id="PTHR43065">
    <property type="entry name" value="SENSOR HISTIDINE KINASE"/>
    <property type="match status" value="1"/>
</dbReference>
<keyword evidence="3" id="KW-0597">Phosphoprotein</keyword>
<keyword evidence="6" id="KW-0547">Nucleotide-binding</keyword>
<dbReference type="SUPFAM" id="SSF47384">
    <property type="entry name" value="Homodimeric domain of signal transducing histidine kinase"/>
    <property type="match status" value="1"/>
</dbReference>
<feature type="domain" description="Histidine kinase" evidence="10">
    <location>
        <begin position="52"/>
        <end position="268"/>
    </location>
</feature>
<name>A0A1M5YVZ6_9BRAD</name>
<dbReference type="Gene3D" id="3.30.565.10">
    <property type="entry name" value="Histidine kinase-like ATPase, C-terminal domain"/>
    <property type="match status" value="1"/>
</dbReference>
<dbReference type="InterPro" id="IPR003594">
    <property type="entry name" value="HATPase_dom"/>
</dbReference>
<evidence type="ECO:0000313" key="12">
    <source>
        <dbReference type="Proteomes" id="UP000189796"/>
    </source>
</evidence>
<dbReference type="Proteomes" id="UP000189796">
    <property type="component" value="Chromosome I"/>
</dbReference>
<dbReference type="FunFam" id="3.30.565.10:FF:000042">
    <property type="entry name" value="Two-component sensor histidine kinase KdpD"/>
    <property type="match status" value="1"/>
</dbReference>
<dbReference type="GO" id="GO:0005524">
    <property type="term" value="F:ATP binding"/>
    <property type="evidence" value="ECO:0007669"/>
    <property type="project" value="UniProtKB-KW"/>
</dbReference>
<evidence type="ECO:0000256" key="4">
    <source>
        <dbReference type="ARBA" id="ARBA00022679"/>
    </source>
</evidence>
<evidence type="ECO:0000259" key="10">
    <source>
        <dbReference type="PROSITE" id="PS50109"/>
    </source>
</evidence>
<dbReference type="Gene3D" id="1.10.287.130">
    <property type="match status" value="1"/>
</dbReference>
<keyword evidence="9" id="KW-0902">Two-component regulatory system</keyword>
<dbReference type="FunFam" id="1.10.287.130:FF:000055">
    <property type="entry name" value="Two-component sensor histidine kinase"/>
    <property type="match status" value="1"/>
</dbReference>
<comment type="catalytic activity">
    <reaction evidence="1">
        <text>ATP + protein L-histidine = ADP + protein N-phospho-L-histidine.</text>
        <dbReference type="EC" id="2.7.13.3"/>
    </reaction>
</comment>
<evidence type="ECO:0000256" key="7">
    <source>
        <dbReference type="ARBA" id="ARBA00022777"/>
    </source>
</evidence>
<organism evidence="11 12">
    <name type="scientific">Bradyrhizobium erythrophlei</name>
    <dbReference type="NCBI Taxonomy" id="1437360"/>
    <lineage>
        <taxon>Bacteria</taxon>
        <taxon>Pseudomonadati</taxon>
        <taxon>Pseudomonadota</taxon>
        <taxon>Alphaproteobacteria</taxon>
        <taxon>Hyphomicrobiales</taxon>
        <taxon>Nitrobacteraceae</taxon>
        <taxon>Bradyrhizobium</taxon>
    </lineage>
</organism>
<dbReference type="InterPro" id="IPR005467">
    <property type="entry name" value="His_kinase_dom"/>
</dbReference>
<evidence type="ECO:0000256" key="6">
    <source>
        <dbReference type="ARBA" id="ARBA00022741"/>
    </source>
</evidence>
<dbReference type="InterPro" id="IPR036890">
    <property type="entry name" value="HATPase_C_sf"/>
</dbReference>
<dbReference type="SMART" id="SM00388">
    <property type="entry name" value="HisKA"/>
    <property type="match status" value="1"/>
</dbReference>
<gene>
    <name evidence="11" type="ORF">SAMN05443248_8863</name>
</gene>
<evidence type="ECO:0000313" key="11">
    <source>
        <dbReference type="EMBL" id="SHI16155.1"/>
    </source>
</evidence>
<dbReference type="PROSITE" id="PS50109">
    <property type="entry name" value="HIS_KIN"/>
    <property type="match status" value="1"/>
</dbReference>
<dbReference type="SMART" id="SM00387">
    <property type="entry name" value="HATPase_c"/>
    <property type="match status" value="1"/>
</dbReference>
<dbReference type="Pfam" id="PF00512">
    <property type="entry name" value="HisKA"/>
    <property type="match status" value="1"/>
</dbReference>